<protein>
    <submittedName>
        <fullName evidence="1">Uncharacterized protein</fullName>
    </submittedName>
</protein>
<proteinExistence type="predicted"/>
<dbReference type="AlphaFoldDB" id="A0A813HTB9"/>
<reference evidence="1" key="1">
    <citation type="submission" date="2021-02" db="EMBL/GenBank/DDBJ databases">
        <authorList>
            <person name="Dougan E. K."/>
            <person name="Rhodes N."/>
            <person name="Thang M."/>
            <person name="Chan C."/>
        </authorList>
    </citation>
    <scope>NUCLEOTIDE SEQUENCE</scope>
</reference>
<evidence type="ECO:0000313" key="2">
    <source>
        <dbReference type="Proteomes" id="UP000626109"/>
    </source>
</evidence>
<dbReference type="EMBL" id="CAJNNW010001728">
    <property type="protein sequence ID" value="CAE8640613.1"/>
    <property type="molecule type" value="Genomic_DNA"/>
</dbReference>
<gene>
    <name evidence="1" type="ORF">PGLA2088_LOCUS2170</name>
</gene>
<feature type="non-terminal residue" evidence="1">
    <location>
        <position position="288"/>
    </location>
</feature>
<name>A0A813HTB9_POLGL</name>
<accession>A0A813HTB9</accession>
<sequence length="288" mass="29781">LDGTWFECGRWSGKSVRLLEKGVVTRLEFTSDEVFRGLSGVVWYVSESSLDTYFSATFTNPIAGDSTFNAWAGPPPAELLQELYASPAVSGEGVQVPEGQGCAWNVIGQGSTVHIRIVILEEIAAMDPLAYPPASLGGAQAAPEVPKQPQAPVLSSSTALASVQSKEEMADVSAVAKLMDSTRPRDALDGLGSGLKAAGAGFLAGTTMLVAAPMVAAREDGVKGFFTGLATGVCGAVGCYVGGAVAATTQVVRGVYNTPEAISSAQAGKKWDVDTGAWIEDSCNLRAE</sequence>
<organism evidence="1 2">
    <name type="scientific">Polarella glacialis</name>
    <name type="common">Dinoflagellate</name>
    <dbReference type="NCBI Taxonomy" id="89957"/>
    <lineage>
        <taxon>Eukaryota</taxon>
        <taxon>Sar</taxon>
        <taxon>Alveolata</taxon>
        <taxon>Dinophyceae</taxon>
        <taxon>Suessiales</taxon>
        <taxon>Suessiaceae</taxon>
        <taxon>Polarella</taxon>
    </lineage>
</organism>
<feature type="non-terminal residue" evidence="1">
    <location>
        <position position="1"/>
    </location>
</feature>
<evidence type="ECO:0000313" key="1">
    <source>
        <dbReference type="EMBL" id="CAE8640613.1"/>
    </source>
</evidence>
<dbReference type="Proteomes" id="UP000626109">
    <property type="component" value="Unassembled WGS sequence"/>
</dbReference>
<comment type="caution">
    <text evidence="1">The sequence shown here is derived from an EMBL/GenBank/DDBJ whole genome shotgun (WGS) entry which is preliminary data.</text>
</comment>